<protein>
    <submittedName>
        <fullName evidence="1">Uncharacterized protein</fullName>
    </submittedName>
</protein>
<reference evidence="1 2" key="1">
    <citation type="submission" date="2024-01" db="EMBL/GenBank/DDBJ databases">
        <title>The genomes of 5 underutilized Papilionoideae crops provide insights into root nodulation and disease resistanc.</title>
        <authorList>
            <person name="Yuan L."/>
        </authorList>
    </citation>
    <scope>NUCLEOTIDE SEQUENCE [LARGE SCALE GENOMIC DNA]</scope>
    <source>
        <strain evidence="1">ZHUSHIDOU_FW_LH</strain>
        <tissue evidence="1">Leaf</tissue>
    </source>
</reference>
<evidence type="ECO:0000313" key="1">
    <source>
        <dbReference type="EMBL" id="KAK7275728.1"/>
    </source>
</evidence>
<dbReference type="AlphaFoldDB" id="A0AAN9FN51"/>
<dbReference type="InterPro" id="IPR012340">
    <property type="entry name" value="NA-bd_OB-fold"/>
</dbReference>
<organism evidence="1 2">
    <name type="scientific">Crotalaria pallida</name>
    <name type="common">Smooth rattlebox</name>
    <name type="synonym">Crotalaria striata</name>
    <dbReference type="NCBI Taxonomy" id="3830"/>
    <lineage>
        <taxon>Eukaryota</taxon>
        <taxon>Viridiplantae</taxon>
        <taxon>Streptophyta</taxon>
        <taxon>Embryophyta</taxon>
        <taxon>Tracheophyta</taxon>
        <taxon>Spermatophyta</taxon>
        <taxon>Magnoliopsida</taxon>
        <taxon>eudicotyledons</taxon>
        <taxon>Gunneridae</taxon>
        <taxon>Pentapetalae</taxon>
        <taxon>rosids</taxon>
        <taxon>fabids</taxon>
        <taxon>Fabales</taxon>
        <taxon>Fabaceae</taxon>
        <taxon>Papilionoideae</taxon>
        <taxon>50 kb inversion clade</taxon>
        <taxon>genistoids sensu lato</taxon>
        <taxon>core genistoids</taxon>
        <taxon>Crotalarieae</taxon>
        <taxon>Crotalaria</taxon>
    </lineage>
</organism>
<keyword evidence="2" id="KW-1185">Reference proteome</keyword>
<dbReference type="Proteomes" id="UP001372338">
    <property type="component" value="Unassembled WGS sequence"/>
</dbReference>
<dbReference type="CDD" id="cd04481">
    <property type="entry name" value="RPA1_DBD_B_like"/>
    <property type="match status" value="1"/>
</dbReference>
<dbReference type="SUPFAM" id="SSF50249">
    <property type="entry name" value="Nucleic acid-binding proteins"/>
    <property type="match status" value="1"/>
</dbReference>
<dbReference type="EMBL" id="JAYWIO010000003">
    <property type="protein sequence ID" value="KAK7275728.1"/>
    <property type="molecule type" value="Genomic_DNA"/>
</dbReference>
<proteinExistence type="predicted"/>
<comment type="caution">
    <text evidence="1">The sequence shown here is derived from an EMBL/GenBank/DDBJ whole genome shotgun (WGS) entry which is preliminary data.</text>
</comment>
<dbReference type="Gene3D" id="2.40.50.140">
    <property type="entry name" value="Nucleic acid-binding proteins"/>
    <property type="match status" value="1"/>
</dbReference>
<gene>
    <name evidence="1" type="ORF">RIF29_16850</name>
</gene>
<name>A0AAN9FN51_CROPI</name>
<sequence>MNLELGRSKRASHRQVQRYGYSKDCANAIGVVSEYGSLTEYQNQGVSHKRLTFKITDLSNQSIKVSLFQDKAIEMYNFLSQGDDVKVVALHLARIQIYDGVRSLVPSWDTTKVMLNPQIPQASQLIEAGDQLPMLTQAPSQAHSETSADIQLALSNPLNCKTVQEIREEKQVYAKLN</sequence>
<accession>A0AAN9FN51</accession>
<evidence type="ECO:0000313" key="2">
    <source>
        <dbReference type="Proteomes" id="UP001372338"/>
    </source>
</evidence>